<evidence type="ECO:0000256" key="11">
    <source>
        <dbReference type="ARBA" id="ARBA00023239"/>
    </source>
</evidence>
<comment type="similarity">
    <text evidence="2 13">Belongs to the phosphoenolpyruvate carboxykinase (ATP) family.</text>
</comment>
<name>A0A2U3L3I3_9BACT</name>
<dbReference type="GO" id="GO:0006094">
    <property type="term" value="P:gluconeogenesis"/>
    <property type="evidence" value="ECO:0007669"/>
    <property type="project" value="UniProtKB-UniRule"/>
</dbReference>
<dbReference type="NCBIfam" id="TIGR00224">
    <property type="entry name" value="pckA"/>
    <property type="match status" value="1"/>
</dbReference>
<feature type="binding site" evidence="13">
    <location>
        <position position="280"/>
    </location>
    <ligand>
        <name>ATP</name>
        <dbReference type="ChEBI" id="CHEBI:30616"/>
    </ligand>
</feature>
<dbReference type="EC" id="4.1.1.49" evidence="3 13"/>
<evidence type="ECO:0000313" key="14">
    <source>
        <dbReference type="EMBL" id="SPF46474.1"/>
    </source>
</evidence>
<feature type="binding site" evidence="13">
    <location>
        <position position="317"/>
    </location>
    <ligand>
        <name>substrate</name>
    </ligand>
</feature>
<evidence type="ECO:0000256" key="12">
    <source>
        <dbReference type="ARBA" id="ARBA00047371"/>
    </source>
</evidence>
<feature type="binding site" evidence="13">
    <location>
        <position position="215"/>
    </location>
    <ligand>
        <name>ATP</name>
        <dbReference type="ChEBI" id="CHEBI:30616"/>
    </ligand>
</feature>
<dbReference type="NCBIfam" id="NF006821">
    <property type="entry name" value="PRK09344.1-3"/>
    <property type="match status" value="1"/>
</dbReference>
<evidence type="ECO:0000256" key="8">
    <source>
        <dbReference type="ARBA" id="ARBA00022793"/>
    </source>
</evidence>
<dbReference type="UniPathway" id="UPA00138"/>
<feature type="binding site" evidence="13">
    <location>
        <position position="196"/>
    </location>
    <ligand>
        <name>substrate</name>
    </ligand>
</feature>
<dbReference type="Gene3D" id="3.40.449.10">
    <property type="entry name" value="Phosphoenolpyruvate Carboxykinase, domain 1"/>
    <property type="match status" value="1"/>
</dbReference>
<evidence type="ECO:0000256" key="7">
    <source>
        <dbReference type="ARBA" id="ARBA00022741"/>
    </source>
</evidence>
<dbReference type="PANTHER" id="PTHR30031:SF0">
    <property type="entry name" value="PHOSPHOENOLPYRUVATE CARBOXYKINASE (ATP)"/>
    <property type="match status" value="1"/>
</dbReference>
<dbReference type="NCBIfam" id="NF006820">
    <property type="entry name" value="PRK09344.1-2"/>
    <property type="match status" value="1"/>
</dbReference>
<evidence type="ECO:0000256" key="2">
    <source>
        <dbReference type="ARBA" id="ARBA00006052"/>
    </source>
</evidence>
<dbReference type="PIRSF" id="PIRSF006294">
    <property type="entry name" value="PEP_crbxkin"/>
    <property type="match status" value="1"/>
</dbReference>
<comment type="subcellular location">
    <subcellularLocation>
        <location evidence="13">Cytoplasm</location>
    </subcellularLocation>
</comment>
<evidence type="ECO:0000256" key="3">
    <source>
        <dbReference type="ARBA" id="ARBA00012363"/>
    </source>
</evidence>
<keyword evidence="7 13" id="KW-0547">Nucleotide-binding</keyword>
<keyword evidence="11 13" id="KW-0456">Lyase</keyword>
<feature type="binding site" evidence="13">
    <location>
        <position position="317"/>
    </location>
    <ligand>
        <name>ATP</name>
        <dbReference type="ChEBI" id="CHEBI:30616"/>
    </ligand>
</feature>
<dbReference type="Gene3D" id="2.170.8.10">
    <property type="entry name" value="Phosphoenolpyruvate Carboxykinase, domain 2"/>
    <property type="match status" value="1"/>
</dbReference>
<reference evidence="15" key="1">
    <citation type="submission" date="2018-02" db="EMBL/GenBank/DDBJ databases">
        <authorList>
            <person name="Hausmann B."/>
        </authorList>
    </citation>
    <scope>NUCLEOTIDE SEQUENCE [LARGE SCALE GENOMIC DNA]</scope>
    <source>
        <strain evidence="15">Peat soil MAG SbA1</strain>
    </source>
</reference>
<evidence type="ECO:0000256" key="1">
    <source>
        <dbReference type="ARBA" id="ARBA00004742"/>
    </source>
</evidence>
<keyword evidence="5 13" id="KW-0963">Cytoplasm</keyword>
<comment type="function">
    <text evidence="13">Involved in the gluconeogenesis. Catalyzes the conversion of oxaloacetate (OAA) to phosphoenolpyruvate (PEP) through direct phosphoryl transfer between the nucleoside triphosphate and OAA.</text>
</comment>
<organism evidence="14 15">
    <name type="scientific">Candidatus Sulfotelmatobacter kueseliae</name>
    <dbReference type="NCBI Taxonomy" id="2042962"/>
    <lineage>
        <taxon>Bacteria</taxon>
        <taxon>Pseudomonadati</taxon>
        <taxon>Acidobacteriota</taxon>
        <taxon>Terriglobia</taxon>
        <taxon>Terriglobales</taxon>
        <taxon>Candidatus Korobacteraceae</taxon>
        <taxon>Candidatus Sulfotelmatobacter</taxon>
    </lineage>
</organism>
<evidence type="ECO:0000313" key="15">
    <source>
        <dbReference type="Proteomes" id="UP000238701"/>
    </source>
</evidence>
<dbReference type="Proteomes" id="UP000238701">
    <property type="component" value="Unassembled WGS sequence"/>
</dbReference>
<keyword evidence="10 13" id="KW-0464">Manganese</keyword>
<dbReference type="Pfam" id="PF01293">
    <property type="entry name" value="PEPCK_ATP"/>
    <property type="match status" value="1"/>
</dbReference>
<dbReference type="GO" id="GO:0016301">
    <property type="term" value="F:kinase activity"/>
    <property type="evidence" value="ECO:0007669"/>
    <property type="project" value="UniProtKB-KW"/>
</dbReference>
<comment type="catalytic activity">
    <reaction evidence="12 13">
        <text>oxaloacetate + ATP = phosphoenolpyruvate + ADP + CO2</text>
        <dbReference type="Rhea" id="RHEA:18617"/>
        <dbReference type="ChEBI" id="CHEBI:16452"/>
        <dbReference type="ChEBI" id="CHEBI:16526"/>
        <dbReference type="ChEBI" id="CHEBI:30616"/>
        <dbReference type="ChEBI" id="CHEBI:58702"/>
        <dbReference type="ChEBI" id="CHEBI:456216"/>
        <dbReference type="EC" id="4.1.1.49"/>
    </reaction>
</comment>
<protein>
    <recommendedName>
        <fullName evidence="3 13">Phosphoenolpyruvate carboxykinase (ATP)</fullName>
        <shortName evidence="13">PCK</shortName>
        <shortName evidence="13">PEP carboxykinase</shortName>
        <shortName evidence="13">PEPCK</shortName>
        <ecNumber evidence="3 13">4.1.1.49</ecNumber>
    </recommendedName>
</protein>
<evidence type="ECO:0000256" key="13">
    <source>
        <dbReference type="HAMAP-Rule" id="MF_00453"/>
    </source>
</evidence>
<dbReference type="Gene3D" id="3.90.228.20">
    <property type="match status" value="1"/>
</dbReference>
<comment type="caution">
    <text evidence="13">Lacks conserved residue(s) required for the propagation of feature annotation.</text>
</comment>
<evidence type="ECO:0000256" key="4">
    <source>
        <dbReference type="ARBA" id="ARBA00022432"/>
    </source>
</evidence>
<keyword evidence="8 13" id="KW-0210">Decarboxylase</keyword>
<dbReference type="FunFam" id="3.40.449.10:FF:000001">
    <property type="entry name" value="Phosphoenolpyruvate carboxykinase (ATP)"/>
    <property type="match status" value="1"/>
</dbReference>
<feature type="binding site" evidence="13">
    <location>
        <position position="442"/>
    </location>
    <ligand>
        <name>ATP</name>
        <dbReference type="ChEBI" id="CHEBI:30616"/>
    </ligand>
</feature>
<keyword evidence="9 13" id="KW-0067">ATP-binding</keyword>
<dbReference type="GO" id="GO:0005524">
    <property type="term" value="F:ATP binding"/>
    <property type="evidence" value="ECO:0007669"/>
    <property type="project" value="UniProtKB-UniRule"/>
</dbReference>
<proteinExistence type="inferred from homology"/>
<comment type="pathway">
    <text evidence="1 13">Carbohydrate biosynthesis; gluconeogenesis.</text>
</comment>
<dbReference type="GO" id="GO:0005829">
    <property type="term" value="C:cytosol"/>
    <property type="evidence" value="ECO:0007669"/>
    <property type="project" value="TreeGrafter"/>
</dbReference>
<feature type="binding site" evidence="13">
    <location>
        <position position="196"/>
    </location>
    <ligand>
        <name>ATP</name>
        <dbReference type="ChEBI" id="CHEBI:30616"/>
    </ligand>
</feature>
<dbReference type="PANTHER" id="PTHR30031">
    <property type="entry name" value="PHOSPHOENOLPYRUVATE CARBOXYKINASE ATP"/>
    <property type="match status" value="1"/>
</dbReference>
<dbReference type="HAMAP" id="MF_00453">
    <property type="entry name" value="PEPCK_ATP"/>
    <property type="match status" value="1"/>
</dbReference>
<dbReference type="FunFam" id="2.170.8.10:FF:000001">
    <property type="entry name" value="Phosphoenolpyruvate carboxykinase (ATP)"/>
    <property type="match status" value="1"/>
</dbReference>
<feature type="binding site" evidence="13">
    <location>
        <begin position="231"/>
        <end position="239"/>
    </location>
    <ligand>
        <name>ATP</name>
        <dbReference type="ChEBI" id="CHEBI:30616"/>
    </ligand>
</feature>
<dbReference type="OrthoDB" id="9806325at2"/>
<dbReference type="InterPro" id="IPR008210">
    <property type="entry name" value="PEP_carboxykinase_N"/>
</dbReference>
<dbReference type="SUPFAM" id="SSF68923">
    <property type="entry name" value="PEP carboxykinase N-terminal domain"/>
    <property type="match status" value="1"/>
</dbReference>
<dbReference type="InterPro" id="IPR001272">
    <property type="entry name" value="PEP_carboxykinase_ATP"/>
</dbReference>
<gene>
    <name evidence="14" type="primary">pck</name>
    <name evidence="13" type="synonym">pckA</name>
    <name evidence="14" type="ORF">SBA1_650023</name>
</gene>
<dbReference type="GO" id="GO:0004612">
    <property type="term" value="F:phosphoenolpyruvate carboxykinase (ATP) activity"/>
    <property type="evidence" value="ECO:0007669"/>
    <property type="project" value="UniProtKB-UniRule"/>
</dbReference>
<sequence>MATTMHVSDVAELLSEGRTHFNLSPAALVEHSVRRHEAMLAANGAIVGYTNRTGRSPKDKFIVRDETTEHTVAWGAVNTPFEPERFDALYARVMDHLRGRELYVQDLFCGADPLYRLPVRTVNEYAWHNLFVRQLFLRPTAEELKTHRPEFTVISVPEFRADPRRDGVNSEVFILLNFTRRTVLIGGTSYAGEMKKSIFSVMNFMLPPRNVFPMHCSANVGRDGASALFFGLSGTGKTTLSADPSRDLVGDDEHGWSADGVFNFEGGCYAKCIKLSRKNEPQIWNALRFGCVLENVALDADSRVPDYNDDSKTENTRAAYPVDFIDHAVIPGVAGHPRNVVFLTADAFGVLPPISRLTPEQAMYHFLSGYTAKVAGTEAGVREPSATFSTCFGSPFLPLAPKVYAEMLGRRLREHNAQCWLVNTGWQGGPYGVGRRMEIPFTRAMVDAAVESELTKEEFEIEPTFGFSIPNACHGVPPQILNPRNAWPDKAAYDKAAEDLRNRFARNFEHFDAPPEVKAAGPKAQK</sequence>
<dbReference type="EMBL" id="OMOD01000161">
    <property type="protein sequence ID" value="SPF46474.1"/>
    <property type="molecule type" value="Genomic_DNA"/>
</dbReference>
<dbReference type="GO" id="GO:0046872">
    <property type="term" value="F:metal ion binding"/>
    <property type="evidence" value="ECO:0007669"/>
    <property type="project" value="UniProtKB-KW"/>
</dbReference>
<keyword evidence="14" id="KW-0670">Pyruvate</keyword>
<keyword evidence="6 13" id="KW-0479">Metal-binding</keyword>
<dbReference type="AlphaFoldDB" id="A0A2U3L3I3"/>
<evidence type="ECO:0000256" key="5">
    <source>
        <dbReference type="ARBA" id="ARBA00022490"/>
    </source>
</evidence>
<comment type="cofactor">
    <cofactor evidence="13">
        <name>Mn(2+)</name>
        <dbReference type="ChEBI" id="CHEBI:29035"/>
    </cofactor>
    <text evidence="13">Binds 1 Mn(2+) ion per subunit.</text>
</comment>
<evidence type="ECO:0000256" key="9">
    <source>
        <dbReference type="ARBA" id="ARBA00022840"/>
    </source>
</evidence>
<evidence type="ECO:0000256" key="6">
    <source>
        <dbReference type="ARBA" id="ARBA00022723"/>
    </source>
</evidence>
<feature type="binding site" evidence="13">
    <location>
        <position position="55"/>
    </location>
    <ligand>
        <name>substrate</name>
    </ligand>
</feature>
<keyword evidence="4 13" id="KW-0312">Gluconeogenesis</keyword>
<dbReference type="SUPFAM" id="SSF53795">
    <property type="entry name" value="PEP carboxykinase-like"/>
    <property type="match status" value="1"/>
</dbReference>
<dbReference type="CDD" id="cd00484">
    <property type="entry name" value="PEPCK_ATP"/>
    <property type="match status" value="1"/>
</dbReference>
<accession>A0A2U3L3I3</accession>
<dbReference type="InterPro" id="IPR013035">
    <property type="entry name" value="PEP_carboxykinase_C"/>
</dbReference>
<feature type="binding site" evidence="13">
    <location>
        <position position="190"/>
    </location>
    <ligand>
        <name>substrate</name>
    </ligand>
</feature>
<feature type="binding site" evidence="13">
    <location>
        <position position="215"/>
    </location>
    <ligand>
        <name>Mn(2+)</name>
        <dbReference type="ChEBI" id="CHEBI:29035"/>
    </ligand>
</feature>
<keyword evidence="14" id="KW-0808">Transferase</keyword>
<feature type="binding site" evidence="13">
    <location>
        <position position="196"/>
    </location>
    <ligand>
        <name>Mn(2+)</name>
        <dbReference type="ChEBI" id="CHEBI:29035"/>
    </ligand>
</feature>
<evidence type="ECO:0000256" key="10">
    <source>
        <dbReference type="ARBA" id="ARBA00023211"/>
    </source>
</evidence>
<keyword evidence="14" id="KW-0418">Kinase</keyword>
<feature type="binding site" evidence="13">
    <location>
        <position position="252"/>
    </location>
    <ligand>
        <name>Mn(2+)</name>
        <dbReference type="ChEBI" id="CHEBI:29035"/>
    </ligand>
</feature>